<dbReference type="EMBL" id="AP025591">
    <property type="protein sequence ID" value="BDG06820.1"/>
    <property type="molecule type" value="Genomic_DNA"/>
</dbReference>
<dbReference type="Gene3D" id="3.30.1660.40">
    <property type="entry name" value="FlgT, N-terminal domain"/>
    <property type="match status" value="1"/>
</dbReference>
<accession>A0ABN6N2S5</accession>
<evidence type="ECO:0000313" key="2">
    <source>
        <dbReference type="EMBL" id="BDG06820.1"/>
    </source>
</evidence>
<evidence type="ECO:0000313" key="3">
    <source>
        <dbReference type="Proteomes" id="UP001162891"/>
    </source>
</evidence>
<sequence length="388" mass="40898">MKPSLALALLLAAQAGSAEETIQTTEATGQAAATTDGLAGREQAKDDALRSCVQQVASTLVTAAADADQAQLLSDRIYAHPAAYVRRFEILDDRQDGGTWVTKVRCEISGARLQDDLLAAGIAYRRAGMPRLLVLVAEQPIDATGASGWWQGGGAADRRNAERAFVERMERSGFGIVDAQALQGRGALDAIGADPDVRKVRELGLASGAGLVVVGRAVARAAGELRLDGGTFYSAVASVSVRAMRVDTGEVIAAVELTSVPARSFDRTAAGRGALVEGGRQLARELFARVGRIEARDGSGVRRIAMSVRGVDDYARLAAFKGVLVSQVRGVKDVQERSIEGGRAELEVVLAGTSQSFVTDLVTRKLAGFTVEVRSVTPDAVEIDLLQR</sequence>
<evidence type="ECO:0000256" key="1">
    <source>
        <dbReference type="SAM" id="SignalP"/>
    </source>
</evidence>
<keyword evidence="1" id="KW-0732">Signal</keyword>
<gene>
    <name evidence="2" type="ORF">AMOR_58160</name>
</gene>
<reference evidence="3" key="1">
    <citation type="journal article" date="2022" name="Int. J. Syst. Evol. Microbiol.">
        <title>Anaeromyxobacter oryzae sp. nov., Anaeromyxobacter diazotrophicus sp. nov. and Anaeromyxobacter paludicola sp. nov., isolated from paddy soils.</title>
        <authorList>
            <person name="Itoh H."/>
            <person name="Xu Z."/>
            <person name="Mise K."/>
            <person name="Masuda Y."/>
            <person name="Ushijima N."/>
            <person name="Hayakawa C."/>
            <person name="Shiratori Y."/>
            <person name="Senoo K."/>
        </authorList>
    </citation>
    <scope>NUCLEOTIDE SEQUENCE [LARGE SCALE GENOMIC DNA]</scope>
    <source>
        <strain evidence="3">Red232</strain>
    </source>
</reference>
<protein>
    <recommendedName>
        <fullName evidence="4">Flagellar assembly protein T N-terminal domain-containing protein</fullName>
    </recommendedName>
</protein>
<organism evidence="2 3">
    <name type="scientific">Anaeromyxobacter oryzae</name>
    <dbReference type="NCBI Taxonomy" id="2918170"/>
    <lineage>
        <taxon>Bacteria</taxon>
        <taxon>Pseudomonadati</taxon>
        <taxon>Myxococcota</taxon>
        <taxon>Myxococcia</taxon>
        <taxon>Myxococcales</taxon>
        <taxon>Cystobacterineae</taxon>
        <taxon>Anaeromyxobacteraceae</taxon>
        <taxon>Anaeromyxobacter</taxon>
    </lineage>
</organism>
<dbReference type="Proteomes" id="UP001162891">
    <property type="component" value="Chromosome"/>
</dbReference>
<evidence type="ECO:0008006" key="4">
    <source>
        <dbReference type="Google" id="ProtNLM"/>
    </source>
</evidence>
<name>A0ABN6N2S5_9BACT</name>
<dbReference type="InterPro" id="IPR038180">
    <property type="entry name" value="FlgT_N_sf"/>
</dbReference>
<feature type="chain" id="PRO_5045751647" description="Flagellar assembly protein T N-terminal domain-containing protein" evidence="1">
    <location>
        <begin position="19"/>
        <end position="388"/>
    </location>
</feature>
<proteinExistence type="predicted"/>
<dbReference type="RefSeq" id="WP_248357295.1">
    <property type="nucleotide sequence ID" value="NZ_AP025591.1"/>
</dbReference>
<feature type="signal peptide" evidence="1">
    <location>
        <begin position="1"/>
        <end position="18"/>
    </location>
</feature>
<keyword evidence="3" id="KW-1185">Reference proteome</keyword>